<dbReference type="Pfam" id="PF00672">
    <property type="entry name" value="HAMP"/>
    <property type="match status" value="1"/>
</dbReference>
<dbReference type="Gene3D" id="6.10.340.10">
    <property type="match status" value="1"/>
</dbReference>
<keyword evidence="3 8" id="KW-0472">Membrane</keyword>
<comment type="similarity">
    <text evidence="5">Belongs to the methyl-accepting chemotaxis (MCP) protein family.</text>
</comment>
<dbReference type="SUPFAM" id="SSF58104">
    <property type="entry name" value="Methyl-accepting chemotaxis protein (MCP) signaling domain"/>
    <property type="match status" value="1"/>
</dbReference>
<comment type="subcellular location">
    <subcellularLocation>
        <location evidence="1">Cell membrane</location>
    </subcellularLocation>
</comment>
<dbReference type="AlphaFoldDB" id="A0AB39HKL0"/>
<dbReference type="InterPro" id="IPR004089">
    <property type="entry name" value="MCPsignal_dom"/>
</dbReference>
<feature type="domain" description="HAMP" evidence="10">
    <location>
        <begin position="71"/>
        <end position="124"/>
    </location>
</feature>
<dbReference type="InterPro" id="IPR003660">
    <property type="entry name" value="HAMP_dom"/>
</dbReference>
<keyword evidence="7" id="KW-0175">Coiled coil</keyword>
<keyword evidence="4 6" id="KW-0807">Transducer</keyword>
<feature type="transmembrane region" description="Helical" evidence="8">
    <location>
        <begin position="48"/>
        <end position="70"/>
    </location>
</feature>
<dbReference type="GO" id="GO:0007165">
    <property type="term" value="P:signal transduction"/>
    <property type="evidence" value="ECO:0007669"/>
    <property type="project" value="UniProtKB-KW"/>
</dbReference>
<name>A0AB39HKL0_9BACI</name>
<keyword evidence="8" id="KW-0812">Transmembrane</keyword>
<feature type="domain" description="Methyl-accepting transducer" evidence="9">
    <location>
        <begin position="143"/>
        <end position="393"/>
    </location>
</feature>
<organism evidence="11">
    <name type="scientific">Ornithinibacillus sp. 4-3</name>
    <dbReference type="NCBI Taxonomy" id="3231488"/>
    <lineage>
        <taxon>Bacteria</taxon>
        <taxon>Bacillati</taxon>
        <taxon>Bacillota</taxon>
        <taxon>Bacilli</taxon>
        <taxon>Bacillales</taxon>
        <taxon>Bacillaceae</taxon>
        <taxon>Ornithinibacillus</taxon>
    </lineage>
</organism>
<dbReference type="PANTHER" id="PTHR32089:SF112">
    <property type="entry name" value="LYSOZYME-LIKE PROTEIN-RELATED"/>
    <property type="match status" value="1"/>
</dbReference>
<feature type="coiled-coil region" evidence="7">
    <location>
        <begin position="172"/>
        <end position="199"/>
    </location>
</feature>
<dbReference type="EMBL" id="CP162599">
    <property type="protein sequence ID" value="XDK32664.1"/>
    <property type="molecule type" value="Genomic_DNA"/>
</dbReference>
<evidence type="ECO:0000313" key="11">
    <source>
        <dbReference type="EMBL" id="XDK32664.1"/>
    </source>
</evidence>
<evidence type="ECO:0000256" key="2">
    <source>
        <dbReference type="ARBA" id="ARBA00022475"/>
    </source>
</evidence>
<keyword evidence="2" id="KW-1003">Cell membrane</keyword>
<evidence type="ECO:0000256" key="5">
    <source>
        <dbReference type="ARBA" id="ARBA00029447"/>
    </source>
</evidence>
<evidence type="ECO:0000256" key="6">
    <source>
        <dbReference type="PROSITE-ProRule" id="PRU00284"/>
    </source>
</evidence>
<accession>A0AB39HKL0</accession>
<evidence type="ECO:0000256" key="4">
    <source>
        <dbReference type="ARBA" id="ARBA00023224"/>
    </source>
</evidence>
<feature type="transmembrane region" description="Helical" evidence="8">
    <location>
        <begin position="12"/>
        <end position="36"/>
    </location>
</feature>
<gene>
    <name evidence="11" type="ORF">AB4Y30_16900</name>
</gene>
<reference evidence="11" key="1">
    <citation type="submission" date="2024-07" db="EMBL/GenBank/DDBJ databases">
        <title>Halotolerant mesophilic bacterium Ornithinibacillus sp. 4-3, sp. nov., isolated from soil.</title>
        <authorList>
            <person name="Sidarenka A.V."/>
            <person name="Guliayeva D.E."/>
            <person name="Leanovich S.I."/>
            <person name="Hileuskaya K.S."/>
            <person name="Akhremchuk A.E."/>
            <person name="Sikolenko M.A."/>
            <person name="Valentovich L.N."/>
        </authorList>
    </citation>
    <scope>NUCLEOTIDE SEQUENCE</scope>
    <source>
        <strain evidence="11">4-3</strain>
    </source>
</reference>
<dbReference type="SMART" id="SM00283">
    <property type="entry name" value="MA"/>
    <property type="match status" value="1"/>
</dbReference>
<dbReference type="Pfam" id="PF00015">
    <property type="entry name" value="MCPsignal"/>
    <property type="match status" value="1"/>
</dbReference>
<dbReference type="PANTHER" id="PTHR32089">
    <property type="entry name" value="METHYL-ACCEPTING CHEMOTAXIS PROTEIN MCPB"/>
    <property type="match status" value="1"/>
</dbReference>
<feature type="coiled-coil region" evidence="7">
    <location>
        <begin position="403"/>
        <end position="430"/>
    </location>
</feature>
<dbReference type="SMART" id="SM00304">
    <property type="entry name" value="HAMP"/>
    <property type="match status" value="1"/>
</dbReference>
<evidence type="ECO:0000259" key="10">
    <source>
        <dbReference type="PROSITE" id="PS50885"/>
    </source>
</evidence>
<evidence type="ECO:0000259" key="9">
    <source>
        <dbReference type="PROSITE" id="PS50111"/>
    </source>
</evidence>
<dbReference type="RefSeq" id="WP_368653352.1">
    <property type="nucleotide sequence ID" value="NZ_CP162599.1"/>
</dbReference>
<keyword evidence="8" id="KW-1133">Transmembrane helix</keyword>
<dbReference type="CDD" id="cd06225">
    <property type="entry name" value="HAMP"/>
    <property type="match status" value="1"/>
</dbReference>
<dbReference type="PROSITE" id="PS50111">
    <property type="entry name" value="CHEMOTAXIS_TRANSDUC_2"/>
    <property type="match status" value="1"/>
</dbReference>
<evidence type="ECO:0000256" key="1">
    <source>
        <dbReference type="ARBA" id="ARBA00004236"/>
    </source>
</evidence>
<protein>
    <submittedName>
        <fullName evidence="11">Methyl-accepting chemotaxis protein</fullName>
    </submittedName>
</protein>
<evidence type="ECO:0000256" key="7">
    <source>
        <dbReference type="SAM" id="Coils"/>
    </source>
</evidence>
<evidence type="ECO:0000256" key="3">
    <source>
        <dbReference type="ARBA" id="ARBA00023136"/>
    </source>
</evidence>
<evidence type="ECO:0000256" key="8">
    <source>
        <dbReference type="SAM" id="Phobius"/>
    </source>
</evidence>
<proteinExistence type="inferred from homology"/>
<dbReference type="PROSITE" id="PS50885">
    <property type="entry name" value="HAMP"/>
    <property type="match status" value="1"/>
</dbReference>
<dbReference type="Gene3D" id="1.10.287.950">
    <property type="entry name" value="Methyl-accepting chemotaxis protein"/>
    <property type="match status" value="1"/>
</dbReference>
<dbReference type="GO" id="GO:0005886">
    <property type="term" value="C:plasma membrane"/>
    <property type="evidence" value="ECO:0007669"/>
    <property type="project" value="UniProtKB-SubCell"/>
</dbReference>
<sequence>MNQKKHFNLRKKLVLFTTILAMITYSTSALFIYGLYDHVTQFIEISEQWYIIIILLLGIIWSGILAFIAARFIAKPLQDLEVAATRAAEGNLEQQIKIPRSNDEIRALSVAFDTMLKNIRNMVHNIQNHSESTNQAVVKLKEVVHTATQNATAILASSDDISQGAESSAEAIQQTAEAVEEATALAKEVQEKALQSKQKSTDMLDVLDHSKHAVNRLVGNVQSFANEQVNSLKEVENLKKNAEQVESIVTMVGDIAEQTNLLALNASIEAARAGEEGRGFAVVAEEVRLLADQSAQAVQQISGLIRVIQTNINSVVTNMNDNVNYVMKEAESGEGTNQAIEAMVHSVTDVASEIEQISGLVDRQLNSIEATVKQSQEVAAIAEETSAAAQEVDTAVQEQSATSELVERLSQELEIQANSLNDQVKQFSINSSLQR</sequence>